<feature type="signal peptide" evidence="4">
    <location>
        <begin position="1"/>
        <end position="30"/>
    </location>
</feature>
<dbReference type="Pfam" id="PF00496">
    <property type="entry name" value="SBP_bac_5"/>
    <property type="match status" value="1"/>
</dbReference>
<dbReference type="EMBL" id="LANJ01000012">
    <property type="protein sequence ID" value="KKC38775.1"/>
    <property type="molecule type" value="Genomic_DNA"/>
</dbReference>
<reference evidence="6 7" key="1">
    <citation type="submission" date="2015-03" db="EMBL/GenBank/DDBJ databases">
        <authorList>
            <person name="Lepp D."/>
            <person name="Hassan Y.I."/>
            <person name="Li X.-Z."/>
            <person name="Zhou T."/>
        </authorList>
    </citation>
    <scope>NUCLEOTIDE SEQUENCE [LARGE SCALE GENOMIC DNA]</scope>
    <source>
        <strain evidence="6 7">E84</strain>
    </source>
</reference>
<comment type="similarity">
    <text evidence="2">Belongs to the bacterial solute-binding protein 5 family.</text>
</comment>
<dbReference type="GO" id="GO:0030288">
    <property type="term" value="C:outer membrane-bounded periplasmic space"/>
    <property type="evidence" value="ECO:0007669"/>
    <property type="project" value="TreeGrafter"/>
</dbReference>
<dbReference type="InterPro" id="IPR000914">
    <property type="entry name" value="SBP_5_dom"/>
</dbReference>
<dbReference type="PROSITE" id="PS01040">
    <property type="entry name" value="SBP_BACTERIAL_5"/>
    <property type="match status" value="1"/>
</dbReference>
<dbReference type="GO" id="GO:0042938">
    <property type="term" value="P:dipeptide transport"/>
    <property type="evidence" value="ECO:0007669"/>
    <property type="project" value="TreeGrafter"/>
</dbReference>
<dbReference type="Proteomes" id="UP000033411">
    <property type="component" value="Unassembled WGS sequence"/>
</dbReference>
<evidence type="ECO:0000256" key="1">
    <source>
        <dbReference type="ARBA" id="ARBA00004418"/>
    </source>
</evidence>
<comment type="subcellular location">
    <subcellularLocation>
        <location evidence="1">Periplasm</location>
    </subcellularLocation>
</comment>
<dbReference type="GO" id="GO:1904680">
    <property type="term" value="F:peptide transmembrane transporter activity"/>
    <property type="evidence" value="ECO:0007669"/>
    <property type="project" value="TreeGrafter"/>
</dbReference>
<keyword evidence="7" id="KW-1185">Reference proteome</keyword>
<dbReference type="PATRIC" id="fig|1293439.3.peg.1106"/>
<dbReference type="PANTHER" id="PTHR30290:SF38">
    <property type="entry name" value="D,D-DIPEPTIDE-BINDING PERIPLASMIC PROTEIN DDPA-RELATED"/>
    <property type="match status" value="1"/>
</dbReference>
<dbReference type="STRING" id="1293439.WH87_07670"/>
<comment type="caution">
    <text evidence="6">The sequence shown here is derived from an EMBL/GenBank/DDBJ whole genome shotgun (WGS) entry which is preliminary data.</text>
</comment>
<protein>
    <submittedName>
        <fullName evidence="6">Peptide ABC transporter substrate-binding protein</fullName>
    </submittedName>
</protein>
<dbReference type="Gene3D" id="3.10.105.10">
    <property type="entry name" value="Dipeptide-binding Protein, Domain 3"/>
    <property type="match status" value="1"/>
</dbReference>
<dbReference type="InterPro" id="IPR039424">
    <property type="entry name" value="SBP_5"/>
</dbReference>
<dbReference type="AlphaFoldDB" id="A0A0F5QCU0"/>
<sequence>MEGKTLKTVRTLALCTVGFAALAATAPVLAKDDVILRLLPYHTDAMVENYNPNNPTGPQQRMRDFAYEPLWIDNIWHPDQDVPALATSFDIAPDLKSITYHLREGVKWSDGKDFTADDVVFTFDYAKAHPDYPMGIDVYNAEAGTGNVVSAEKVDDHTVTFVLNEPDALARYGLAGVYTLPKHIWEGIDDPKNFANTEPVATGPWTVAKNFSRSGFDLCRNELSRFNGENAIDCLRFPQMNGNEQTVAALSAGELDWLGDGLTDPDVTFLPQSEYNNYWLPAGSDVNLQLNTTKAPFNNLEFRKAISVAVDRDTLVDISTFGLTTHTKFPIGTGEMYNTWYNAEALEPYRWLMEYDPEKAKELLDAAGFVDKDGDGWRDNPDGTPIAFGISMPSGWTDWVNTGQTVAENLQDVGINASLKTMDEGAWFDAVPQGNFDVYVMWTNGGPTPYQQYQPMFNPRQMVPGRIDFQALHQLPLPAAETALNAFRATADHDKQLAALLDVHKLVAENVPVVSLFANPTWYEYSTRRFTGWVTKDDQRYRPQVHDGTRERVLHALSLKPVE</sequence>
<evidence type="ECO:0000313" key="7">
    <source>
        <dbReference type="Proteomes" id="UP000033411"/>
    </source>
</evidence>
<evidence type="ECO:0000256" key="3">
    <source>
        <dbReference type="ARBA" id="ARBA00022729"/>
    </source>
</evidence>
<evidence type="ECO:0000256" key="4">
    <source>
        <dbReference type="SAM" id="SignalP"/>
    </source>
</evidence>
<evidence type="ECO:0000313" key="6">
    <source>
        <dbReference type="EMBL" id="KKC38775.1"/>
    </source>
</evidence>
<feature type="chain" id="PRO_5002494243" evidence="4">
    <location>
        <begin position="31"/>
        <end position="563"/>
    </location>
</feature>
<dbReference type="InterPro" id="IPR023765">
    <property type="entry name" value="SBP_5_CS"/>
</dbReference>
<organism evidence="6 7">
    <name type="scientific">Devosia epidermidihirudinis</name>
    <dbReference type="NCBI Taxonomy" id="1293439"/>
    <lineage>
        <taxon>Bacteria</taxon>
        <taxon>Pseudomonadati</taxon>
        <taxon>Pseudomonadota</taxon>
        <taxon>Alphaproteobacteria</taxon>
        <taxon>Hyphomicrobiales</taxon>
        <taxon>Devosiaceae</taxon>
        <taxon>Devosia</taxon>
    </lineage>
</organism>
<dbReference type="Gene3D" id="3.40.190.10">
    <property type="entry name" value="Periplasmic binding protein-like II"/>
    <property type="match status" value="1"/>
</dbReference>
<accession>A0A0F5QCU0</accession>
<proteinExistence type="inferred from homology"/>
<gene>
    <name evidence="6" type="ORF">WH87_07670</name>
</gene>
<keyword evidence="3 4" id="KW-0732">Signal</keyword>
<evidence type="ECO:0000256" key="2">
    <source>
        <dbReference type="ARBA" id="ARBA00005695"/>
    </source>
</evidence>
<dbReference type="Gene3D" id="3.90.76.10">
    <property type="entry name" value="Dipeptide-binding Protein, Domain 1"/>
    <property type="match status" value="1"/>
</dbReference>
<evidence type="ECO:0000259" key="5">
    <source>
        <dbReference type="Pfam" id="PF00496"/>
    </source>
</evidence>
<name>A0A0F5QCU0_9HYPH</name>
<dbReference type="PANTHER" id="PTHR30290">
    <property type="entry name" value="PERIPLASMIC BINDING COMPONENT OF ABC TRANSPORTER"/>
    <property type="match status" value="1"/>
</dbReference>
<feature type="domain" description="Solute-binding protein family 5" evidence="5">
    <location>
        <begin position="82"/>
        <end position="460"/>
    </location>
</feature>
<dbReference type="CDD" id="cd08509">
    <property type="entry name" value="PBP2_TmCBP_oligosaccharides_like"/>
    <property type="match status" value="1"/>
</dbReference>
<dbReference type="SUPFAM" id="SSF53850">
    <property type="entry name" value="Periplasmic binding protein-like II"/>
    <property type="match status" value="1"/>
</dbReference>